<dbReference type="Proteomes" id="UP000623440">
    <property type="component" value="Unassembled WGS sequence"/>
</dbReference>
<dbReference type="InterPro" id="IPR019994">
    <property type="entry name" value="Lipid-A-disac_synthase-rel_put"/>
</dbReference>
<evidence type="ECO:0000313" key="2">
    <source>
        <dbReference type="Proteomes" id="UP000623440"/>
    </source>
</evidence>
<accession>A0ABR8DMX0</accession>
<dbReference type="SUPFAM" id="SSF53756">
    <property type="entry name" value="UDP-Glycosyltransferase/glycogen phosphorylase"/>
    <property type="match status" value="1"/>
</dbReference>
<dbReference type="EMBL" id="JACJSI010000020">
    <property type="protein sequence ID" value="MBD2530403.1"/>
    <property type="molecule type" value="Genomic_DNA"/>
</dbReference>
<dbReference type="PANTHER" id="PTHR39517">
    <property type="entry name" value="SLL0192 PROTEIN"/>
    <property type="match status" value="1"/>
</dbReference>
<evidence type="ECO:0008006" key="3">
    <source>
        <dbReference type="Google" id="ProtNLM"/>
    </source>
</evidence>
<keyword evidence="2" id="KW-1185">Reference proteome</keyword>
<reference evidence="1 2" key="1">
    <citation type="journal article" date="2020" name="ISME J.">
        <title>Comparative genomics reveals insights into cyanobacterial evolution and habitat adaptation.</title>
        <authorList>
            <person name="Chen M.Y."/>
            <person name="Teng W.K."/>
            <person name="Zhao L."/>
            <person name="Hu C.X."/>
            <person name="Zhou Y.K."/>
            <person name="Han B.P."/>
            <person name="Song L.R."/>
            <person name="Shu W.S."/>
        </authorList>
    </citation>
    <scope>NUCLEOTIDE SEQUENCE [LARGE SCALE GENOMIC DNA]</scope>
    <source>
        <strain evidence="1 2">FACHB-838</strain>
    </source>
</reference>
<name>A0ABR8DMX0_9NOSO</name>
<protein>
    <recommendedName>
        <fullName evidence="3">Lipid-A-disaccharide synthase</fullName>
    </recommendedName>
</protein>
<dbReference type="NCBIfam" id="TIGR03492">
    <property type="entry name" value="lipid-A-disaccharide synthase-related protein"/>
    <property type="match status" value="1"/>
</dbReference>
<proteinExistence type="predicted"/>
<dbReference type="RefSeq" id="WP_190941006.1">
    <property type="nucleotide sequence ID" value="NZ_JACJSI010000020.1"/>
</dbReference>
<organism evidence="1 2">
    <name type="scientific">Nostoc flagelliforme FACHB-838</name>
    <dbReference type="NCBI Taxonomy" id="2692904"/>
    <lineage>
        <taxon>Bacteria</taxon>
        <taxon>Bacillati</taxon>
        <taxon>Cyanobacteriota</taxon>
        <taxon>Cyanophyceae</taxon>
        <taxon>Nostocales</taxon>
        <taxon>Nostocaceae</taxon>
        <taxon>Nostoc</taxon>
    </lineage>
</organism>
<dbReference type="PANTHER" id="PTHR39517:SF1">
    <property type="entry name" value="LIPID-A-DISACCHARIDE SYNTHASE"/>
    <property type="match status" value="1"/>
</dbReference>
<comment type="caution">
    <text evidence="1">The sequence shown here is derived from an EMBL/GenBank/DDBJ whole genome shotgun (WGS) entry which is preliminary data.</text>
</comment>
<sequence>MSNVSRLSQASNFQGATSPLRLLVLSNGHGEDMIAVRILQELQRQSNPPEIFALPLVGEGRAYQQLDIPVIGSVRTMPSGGFIYMDNRQLVRDVRGGLLQLTLSQIKAVRRWVNSQKKLGNKRAILAVGDIVPLLFATFSGANYAFVGTAKSEYYVRDEAGLLPRKSKDARWENFSGSVYHPWERWLMSRRRCKAVFPRDALTAEILKQWPIPAFNLGNPMMDGLEPTFSRQQFYSQDAQQQETVRPFVLTLLPGSRPPEAYNNWETIMIAVSALMASFQERNSIFYTSKTVVLLGAIAPGLDSNILSQSVQSQGWRTESASPIKISDPNILTFKQRNAYLLLTQQAYNDCLHLGDLAIAMAGTATEQFIGLGKPAIAIPGNGPQYNPAFAEAQSRHLGSSLILVDQPAEVAKVVQSLFKDPDILQIIAENGLRRMGKPGAALRIAECLLERLA</sequence>
<evidence type="ECO:0000313" key="1">
    <source>
        <dbReference type="EMBL" id="MBD2530403.1"/>
    </source>
</evidence>
<gene>
    <name evidence="1" type="ORF">H6G97_12800</name>
</gene>